<dbReference type="VEuPathDB" id="AmoebaDB:ACA1_113490"/>
<keyword evidence="4" id="KW-0021">Allosteric enzyme</keyword>
<comment type="catalytic activity">
    <reaction evidence="14">
        <text>dTTP + H2O = thymidine + triphosphate + H(+)</text>
        <dbReference type="Rhea" id="RHEA:80079"/>
        <dbReference type="ChEBI" id="CHEBI:15377"/>
        <dbReference type="ChEBI" id="CHEBI:15378"/>
        <dbReference type="ChEBI" id="CHEBI:17748"/>
        <dbReference type="ChEBI" id="CHEBI:18036"/>
        <dbReference type="ChEBI" id="CHEBI:37568"/>
    </reaction>
    <physiologicalReaction direction="left-to-right" evidence="14">
        <dbReference type="Rhea" id="RHEA:80080"/>
    </physiologicalReaction>
</comment>
<dbReference type="PANTHER" id="PTHR11373">
    <property type="entry name" value="DEOXYNUCLEOSIDE TRIPHOSPHATE TRIPHOSPHOHYDROLASE"/>
    <property type="match status" value="1"/>
</dbReference>
<dbReference type="GO" id="GO:0006203">
    <property type="term" value="P:dGTP catabolic process"/>
    <property type="evidence" value="ECO:0007669"/>
    <property type="project" value="TreeGrafter"/>
</dbReference>
<comment type="catalytic activity">
    <reaction evidence="12">
        <text>a 2'-deoxyribonucleoside 5'-triphosphate + H2O = a 2'-deoxyribonucleoside + triphosphate + H(+)</text>
        <dbReference type="Rhea" id="RHEA:46148"/>
        <dbReference type="ChEBI" id="CHEBI:15377"/>
        <dbReference type="ChEBI" id="CHEBI:15378"/>
        <dbReference type="ChEBI" id="CHEBI:18036"/>
        <dbReference type="ChEBI" id="CHEBI:18274"/>
        <dbReference type="ChEBI" id="CHEBI:61560"/>
    </reaction>
    <physiologicalReaction direction="left-to-right" evidence="12">
        <dbReference type="Rhea" id="RHEA:46149"/>
    </physiologicalReaction>
</comment>
<evidence type="ECO:0000256" key="7">
    <source>
        <dbReference type="ARBA" id="ARBA00023118"/>
    </source>
</evidence>
<dbReference type="InterPro" id="IPR006674">
    <property type="entry name" value="HD_domain"/>
</dbReference>
<protein>
    <recommendedName>
        <fullName evidence="2">Deoxynucleoside triphosphate triphosphohydrolase SAMHD1</fullName>
    </recommendedName>
</protein>
<dbReference type="InterPro" id="IPR013761">
    <property type="entry name" value="SAM/pointed_sf"/>
</dbReference>
<organism evidence="17 18">
    <name type="scientific">Acanthamoeba castellanii (strain ATCC 30010 / Neff)</name>
    <dbReference type="NCBI Taxonomy" id="1257118"/>
    <lineage>
        <taxon>Eukaryota</taxon>
        <taxon>Amoebozoa</taxon>
        <taxon>Discosea</taxon>
        <taxon>Longamoebia</taxon>
        <taxon>Centramoebida</taxon>
        <taxon>Acanthamoebidae</taxon>
        <taxon>Acanthamoeba</taxon>
    </lineage>
</organism>
<dbReference type="EMBL" id="KB007926">
    <property type="protein sequence ID" value="ELR20004.1"/>
    <property type="molecule type" value="Genomic_DNA"/>
</dbReference>
<keyword evidence="9" id="KW-0234">DNA repair</keyword>
<dbReference type="SMART" id="SM00471">
    <property type="entry name" value="HDc"/>
    <property type="match status" value="1"/>
</dbReference>
<feature type="region of interest" description="Disordered" evidence="15">
    <location>
        <begin position="510"/>
        <end position="538"/>
    </location>
</feature>
<evidence type="ECO:0000256" key="9">
    <source>
        <dbReference type="ARBA" id="ARBA00023204"/>
    </source>
</evidence>
<gene>
    <name evidence="17" type="ORF">ACA1_113490</name>
</gene>
<dbReference type="AlphaFoldDB" id="L8H3A5"/>
<sequence length="538" mass="61286">MEAATAAGVGSWLRGIGLPQLVETFEQAKYDDLEIVKELKSEDLLELGITEAGVRKKLLVHASRLGSGGGEQTPYSPKASYVQWLPQAWHSDIKIMNDGLHGHMHMPTYCVEFIDTPQFQRLRDLKQLGTSYYVFPGASHNRFEHCLGTSHLAGQLVERFAKLQPELDITERDIRVVRLAGLCHDLGHGAFSHAFEDWVRARTGNAAWTHEDMSQRMVEYLIDDNHLDYSRRDVQFLLSLISGERPGSSAEKGFLYEIVSNKRNSIDVDKFDYIARDSKHVGMQSGFDHERLISLSRVINDEICFYEKADFQVYELFRTRYSLFKQVYSHRVSKGIEYMVGDAMTLADDYLGISQSVSDIRQYSLLTDSILRTIQCSTAPELAEARDIVRMIGRRDVYKCVYPSDIITCQPSGDHDLQESDIIVHNFKINYAMADKNPVDHVHFFAKAEPEVSFTIPREQVSMLLPEVFSEQYVRVYCRRKEKAHQAHLAFQSYLRQFGCSVALRSPFRATKPTSTSPRSSADSNKSSARNLFGVHDQ</sequence>
<keyword evidence="8" id="KW-0342">GTP-binding</keyword>
<comment type="catalytic activity">
    <reaction evidence="13">
        <text>dGTP + H2O = 2'-deoxyguanosine + triphosphate + H(+)</text>
        <dbReference type="Rhea" id="RHEA:15193"/>
        <dbReference type="ChEBI" id="CHEBI:15377"/>
        <dbReference type="ChEBI" id="CHEBI:15378"/>
        <dbReference type="ChEBI" id="CHEBI:17172"/>
        <dbReference type="ChEBI" id="CHEBI:18036"/>
        <dbReference type="ChEBI" id="CHEBI:61429"/>
    </reaction>
    <physiologicalReaction direction="left-to-right" evidence="13">
        <dbReference type="Rhea" id="RHEA:15194"/>
    </physiologicalReaction>
</comment>
<dbReference type="Gene3D" id="3.30.70.2760">
    <property type="match status" value="1"/>
</dbReference>
<evidence type="ECO:0000256" key="11">
    <source>
        <dbReference type="ARBA" id="ARBA00047812"/>
    </source>
</evidence>
<dbReference type="Proteomes" id="UP000011083">
    <property type="component" value="Unassembled WGS sequence"/>
</dbReference>
<comment type="catalytic activity">
    <reaction evidence="11">
        <text>dATP + H2O = 2'-deoxyadenosine + triphosphate + H(+)</text>
        <dbReference type="Rhea" id="RHEA:67648"/>
        <dbReference type="ChEBI" id="CHEBI:15377"/>
        <dbReference type="ChEBI" id="CHEBI:15378"/>
        <dbReference type="ChEBI" id="CHEBI:17256"/>
        <dbReference type="ChEBI" id="CHEBI:18036"/>
        <dbReference type="ChEBI" id="CHEBI:61404"/>
    </reaction>
    <physiologicalReaction direction="left-to-right" evidence="11">
        <dbReference type="Rhea" id="RHEA:67649"/>
    </physiologicalReaction>
</comment>
<evidence type="ECO:0000256" key="5">
    <source>
        <dbReference type="ARBA" id="ARBA00022705"/>
    </source>
</evidence>
<dbReference type="FunFam" id="1.10.3210.10:FF:000030">
    <property type="entry name" value="Deoxynucleoside triphosphate triphosphohydrolase SAMHD1 homolog"/>
    <property type="match status" value="1"/>
</dbReference>
<keyword evidence="3" id="KW-0158">Chromosome</keyword>
<dbReference type="SUPFAM" id="SSF47769">
    <property type="entry name" value="SAM/Pointed domain"/>
    <property type="match status" value="1"/>
</dbReference>
<evidence type="ECO:0000256" key="10">
    <source>
        <dbReference type="ARBA" id="ARBA00047701"/>
    </source>
</evidence>
<dbReference type="CDD" id="cd00077">
    <property type="entry name" value="HDc"/>
    <property type="match status" value="1"/>
</dbReference>
<evidence type="ECO:0000256" key="13">
    <source>
        <dbReference type="ARBA" id="ARBA00049174"/>
    </source>
</evidence>
<evidence type="ECO:0000313" key="18">
    <source>
        <dbReference type="Proteomes" id="UP000011083"/>
    </source>
</evidence>
<evidence type="ECO:0000256" key="12">
    <source>
        <dbReference type="ARBA" id="ARBA00048183"/>
    </source>
</evidence>
<dbReference type="PROSITE" id="PS50105">
    <property type="entry name" value="SAM_DOMAIN"/>
    <property type="match status" value="1"/>
</dbReference>
<dbReference type="GO" id="GO:0005694">
    <property type="term" value="C:chromosome"/>
    <property type="evidence" value="ECO:0007669"/>
    <property type="project" value="UniProtKB-SubCell"/>
</dbReference>
<keyword evidence="6" id="KW-0227">DNA damage</keyword>
<dbReference type="GO" id="GO:0008832">
    <property type="term" value="F:dGTPase activity"/>
    <property type="evidence" value="ECO:0007669"/>
    <property type="project" value="TreeGrafter"/>
</dbReference>
<accession>L8H3A5</accession>
<dbReference type="Pfam" id="PF01966">
    <property type="entry name" value="HD"/>
    <property type="match status" value="1"/>
</dbReference>
<evidence type="ECO:0000256" key="14">
    <source>
        <dbReference type="ARBA" id="ARBA00049451"/>
    </source>
</evidence>
<dbReference type="InterPro" id="IPR050135">
    <property type="entry name" value="dGTPase-like"/>
</dbReference>
<dbReference type="OrthoDB" id="9991235at2759"/>
<dbReference type="InterPro" id="IPR003607">
    <property type="entry name" value="HD/PDEase_dom"/>
</dbReference>
<evidence type="ECO:0000256" key="15">
    <source>
        <dbReference type="SAM" id="MobiDB-lite"/>
    </source>
</evidence>
<keyword evidence="8" id="KW-0547">Nucleotide-binding</keyword>
<dbReference type="Pfam" id="PF07647">
    <property type="entry name" value="SAM_2"/>
    <property type="match status" value="1"/>
</dbReference>
<dbReference type="OMA" id="QVHGYIK"/>
<dbReference type="GO" id="GO:0005525">
    <property type="term" value="F:GTP binding"/>
    <property type="evidence" value="ECO:0007669"/>
    <property type="project" value="UniProtKB-KW"/>
</dbReference>
<evidence type="ECO:0000259" key="16">
    <source>
        <dbReference type="PROSITE" id="PS50105"/>
    </source>
</evidence>
<dbReference type="Gene3D" id="1.10.150.50">
    <property type="entry name" value="Transcription Factor, Ets-1"/>
    <property type="match status" value="1"/>
</dbReference>
<evidence type="ECO:0000313" key="17">
    <source>
        <dbReference type="EMBL" id="ELR20004.1"/>
    </source>
</evidence>
<dbReference type="SMART" id="SM00454">
    <property type="entry name" value="SAM"/>
    <property type="match status" value="1"/>
</dbReference>
<evidence type="ECO:0000256" key="6">
    <source>
        <dbReference type="ARBA" id="ARBA00022763"/>
    </source>
</evidence>
<keyword evidence="18" id="KW-1185">Reference proteome</keyword>
<dbReference type="Gene3D" id="1.10.3210.10">
    <property type="entry name" value="Hypothetical protein af1432"/>
    <property type="match status" value="1"/>
</dbReference>
<feature type="compositionally biased region" description="Polar residues" evidence="15">
    <location>
        <begin position="512"/>
        <end position="530"/>
    </location>
</feature>
<dbReference type="GeneID" id="14920843"/>
<dbReference type="STRING" id="1257118.L8H3A5"/>
<evidence type="ECO:0000256" key="1">
    <source>
        <dbReference type="ARBA" id="ARBA00004286"/>
    </source>
</evidence>
<dbReference type="RefSeq" id="XP_004342114.1">
    <property type="nucleotide sequence ID" value="XM_004342065.1"/>
</dbReference>
<evidence type="ECO:0000256" key="3">
    <source>
        <dbReference type="ARBA" id="ARBA00022454"/>
    </source>
</evidence>
<comment type="catalytic activity">
    <reaction evidence="10">
        <text>dCTP + H2O = 2'-deoxycytidine + triphosphate + H(+)</text>
        <dbReference type="Rhea" id="RHEA:80083"/>
        <dbReference type="ChEBI" id="CHEBI:15377"/>
        <dbReference type="ChEBI" id="CHEBI:15378"/>
        <dbReference type="ChEBI" id="CHEBI:15698"/>
        <dbReference type="ChEBI" id="CHEBI:18036"/>
        <dbReference type="ChEBI" id="CHEBI:61481"/>
    </reaction>
    <physiologicalReaction direction="left-to-right" evidence="10">
        <dbReference type="Rhea" id="RHEA:80084"/>
    </physiologicalReaction>
</comment>
<dbReference type="GO" id="GO:0005634">
    <property type="term" value="C:nucleus"/>
    <property type="evidence" value="ECO:0007669"/>
    <property type="project" value="TreeGrafter"/>
</dbReference>
<proteinExistence type="predicted"/>
<dbReference type="KEGG" id="acan:ACA1_113490"/>
<dbReference type="GO" id="GO:0051607">
    <property type="term" value="P:defense response to virus"/>
    <property type="evidence" value="ECO:0007669"/>
    <property type="project" value="UniProtKB-KW"/>
</dbReference>
<evidence type="ECO:0000256" key="4">
    <source>
        <dbReference type="ARBA" id="ARBA00022533"/>
    </source>
</evidence>
<dbReference type="PANTHER" id="PTHR11373:SF4">
    <property type="entry name" value="DEOXYNUCLEOSIDE TRIPHOSPHATE TRIPHOSPHOHYDROLASE SAMHD1"/>
    <property type="match status" value="1"/>
</dbReference>
<dbReference type="SUPFAM" id="SSF109604">
    <property type="entry name" value="HD-domain/PDEase-like"/>
    <property type="match status" value="1"/>
</dbReference>
<keyword evidence="7" id="KW-0051">Antiviral defense</keyword>
<feature type="domain" description="SAM" evidence="16">
    <location>
        <begin position="4"/>
        <end position="68"/>
    </location>
</feature>
<dbReference type="GO" id="GO:0006260">
    <property type="term" value="P:DNA replication"/>
    <property type="evidence" value="ECO:0007669"/>
    <property type="project" value="UniProtKB-KW"/>
</dbReference>
<evidence type="ECO:0000256" key="8">
    <source>
        <dbReference type="ARBA" id="ARBA00023134"/>
    </source>
</evidence>
<dbReference type="GO" id="GO:0006281">
    <property type="term" value="P:DNA repair"/>
    <property type="evidence" value="ECO:0007669"/>
    <property type="project" value="UniProtKB-KW"/>
</dbReference>
<dbReference type="InterPro" id="IPR001660">
    <property type="entry name" value="SAM"/>
</dbReference>
<reference evidence="17 18" key="1">
    <citation type="journal article" date="2013" name="Genome Biol.">
        <title>Genome of Acanthamoeba castellanii highlights extensive lateral gene transfer and early evolution of tyrosine kinase signaling.</title>
        <authorList>
            <person name="Clarke M."/>
            <person name="Lohan A.J."/>
            <person name="Liu B."/>
            <person name="Lagkouvardos I."/>
            <person name="Roy S."/>
            <person name="Zafar N."/>
            <person name="Bertelli C."/>
            <person name="Schilde C."/>
            <person name="Kianianmomeni A."/>
            <person name="Burglin T.R."/>
            <person name="Frech C."/>
            <person name="Turcotte B."/>
            <person name="Kopec K.O."/>
            <person name="Synnott J.M."/>
            <person name="Choo C."/>
            <person name="Paponov I."/>
            <person name="Finkler A."/>
            <person name="Soon Heng Tan C."/>
            <person name="Hutchins A.P."/>
            <person name="Weinmeier T."/>
            <person name="Rattei T."/>
            <person name="Chu J.S."/>
            <person name="Gimenez G."/>
            <person name="Irimia M."/>
            <person name="Rigden D.J."/>
            <person name="Fitzpatrick D.A."/>
            <person name="Lorenzo-Morales J."/>
            <person name="Bateman A."/>
            <person name="Chiu C.H."/>
            <person name="Tang P."/>
            <person name="Hegemann P."/>
            <person name="Fromm H."/>
            <person name="Raoult D."/>
            <person name="Greub G."/>
            <person name="Miranda-Saavedra D."/>
            <person name="Chen N."/>
            <person name="Nash P."/>
            <person name="Ginger M.L."/>
            <person name="Horn M."/>
            <person name="Schaap P."/>
            <person name="Caler L."/>
            <person name="Loftus B."/>
        </authorList>
    </citation>
    <scope>NUCLEOTIDE SEQUENCE [LARGE SCALE GENOMIC DNA]</scope>
    <source>
        <strain evidence="17 18">Neff</strain>
    </source>
</reference>
<evidence type="ECO:0000256" key="2">
    <source>
        <dbReference type="ARBA" id="ARBA00020285"/>
    </source>
</evidence>
<comment type="subcellular location">
    <subcellularLocation>
        <location evidence="1">Chromosome</location>
    </subcellularLocation>
</comment>
<keyword evidence="5" id="KW-0235">DNA replication</keyword>
<name>L8H3A5_ACACF</name>